<dbReference type="Proteomes" id="UP000003697">
    <property type="component" value="Unassembled WGS sequence"/>
</dbReference>
<dbReference type="EMBL" id="AEVI01000008">
    <property type="protein sequence ID" value="EFX96860.1"/>
    <property type="molecule type" value="Genomic_DNA"/>
</dbReference>
<feature type="domain" description="Transposase InsH N-terminal" evidence="1">
    <location>
        <begin position="48"/>
        <end position="122"/>
    </location>
</feature>
<comment type="caution">
    <text evidence="2">The sequence shown here is derived from an EMBL/GenBank/DDBJ whole genome shotgun (WGS) entry which is preliminary data.</text>
</comment>
<dbReference type="Pfam" id="PF05598">
    <property type="entry name" value="DUF772"/>
    <property type="match status" value="1"/>
</dbReference>
<reference evidence="2 3" key="1">
    <citation type="submission" date="2011-01" db="EMBL/GenBank/DDBJ databases">
        <authorList>
            <person name="Muzny D."/>
            <person name="Qin X."/>
            <person name="Buhay C."/>
            <person name="Dugan-Rocha S."/>
            <person name="Ding Y."/>
            <person name="Chen G."/>
            <person name="Hawes A."/>
            <person name="Holder M."/>
            <person name="Jhangiani S."/>
            <person name="Johnson A."/>
            <person name="Khan Z."/>
            <person name="Li Z."/>
            <person name="Liu W."/>
            <person name="Liu X."/>
            <person name="Perez L."/>
            <person name="Shen H."/>
            <person name="Wang Q."/>
            <person name="Watt J."/>
            <person name="Xi L."/>
            <person name="Xin Y."/>
            <person name="Zhou J."/>
            <person name="Deng J."/>
            <person name="Jiang H."/>
            <person name="Liu Y."/>
            <person name="Qu J."/>
            <person name="Song X.-Z."/>
            <person name="Zhang L."/>
            <person name="Villasana D."/>
            <person name="Johnson A."/>
            <person name="Liu J."/>
            <person name="Liyanage D."/>
            <person name="Lorensuhewa L."/>
            <person name="Robinson T."/>
            <person name="Song A."/>
            <person name="Song B.-B."/>
            <person name="Dinh H."/>
            <person name="Thornton R."/>
            <person name="Coyle M."/>
            <person name="Francisco L."/>
            <person name="Jackson L."/>
            <person name="Javaid M."/>
            <person name="Korchina V."/>
            <person name="Kovar C."/>
            <person name="Mata R."/>
            <person name="Mathew T."/>
            <person name="Ngo R."/>
            <person name="Nguyen L."/>
            <person name="Nguyen N."/>
            <person name="Okwuonu G."/>
            <person name="Ongeri F."/>
            <person name="Pham C."/>
            <person name="Simmons D."/>
            <person name="Wilczek-Boney K."/>
            <person name="Hale W."/>
            <person name="Jakkamsetti A."/>
            <person name="Pham P."/>
            <person name="Ruth R."/>
            <person name="San Lucas F."/>
            <person name="Warren J."/>
            <person name="Zhang J."/>
            <person name="Zhao Z."/>
            <person name="Zhou C."/>
            <person name="Zhu D."/>
            <person name="Lee S."/>
            <person name="Bess C."/>
            <person name="Blankenburg K."/>
            <person name="Forbes L."/>
            <person name="Fu Q."/>
            <person name="Gubbala S."/>
            <person name="Hirani K."/>
            <person name="Jayaseelan J.C."/>
            <person name="Lara F."/>
            <person name="Munidasa M."/>
            <person name="Palculict T."/>
            <person name="Patil S."/>
            <person name="Pu L.-L."/>
            <person name="Saada N."/>
            <person name="Tang L."/>
            <person name="Weissenberger G."/>
            <person name="Zhu Y."/>
            <person name="Hemphill L."/>
            <person name="Shang Y."/>
            <person name="Youmans B."/>
            <person name="Ayvaz T."/>
            <person name="Ross M."/>
            <person name="Santibanez J."/>
            <person name="Aqrawi P."/>
            <person name="Gross S."/>
            <person name="Joshi V."/>
            <person name="Fowler G."/>
            <person name="Nazareth L."/>
            <person name="Reid J."/>
            <person name="Worley K."/>
            <person name="Petrosino J."/>
            <person name="Highlander S."/>
            <person name="Gibbs R."/>
        </authorList>
    </citation>
    <scope>NUCLEOTIDE SEQUENCE [LARGE SCALE GENOMIC DNA]</scope>
    <source>
        <strain evidence="2 3">ATCC 49124</strain>
    </source>
</reference>
<organism evidence="2 3">
    <name type="scientific">Streptococcus vestibularis ATCC 49124</name>
    <dbReference type="NCBI Taxonomy" id="889206"/>
    <lineage>
        <taxon>Bacteria</taxon>
        <taxon>Bacillati</taxon>
        <taxon>Bacillota</taxon>
        <taxon>Bacilli</taxon>
        <taxon>Lactobacillales</taxon>
        <taxon>Streptococcaceae</taxon>
        <taxon>Streptococcus</taxon>
    </lineage>
</organism>
<evidence type="ECO:0000313" key="3">
    <source>
        <dbReference type="Proteomes" id="UP000003697"/>
    </source>
</evidence>
<accession>A0ABN0CIK7</accession>
<dbReference type="InterPro" id="IPR008490">
    <property type="entry name" value="Transposase_InsH_N"/>
</dbReference>
<keyword evidence="3" id="KW-1185">Reference proteome</keyword>
<protein>
    <recommendedName>
        <fullName evidence="1">Transposase InsH N-terminal domain-containing protein</fullName>
    </recommendedName>
</protein>
<evidence type="ECO:0000259" key="1">
    <source>
        <dbReference type="Pfam" id="PF05598"/>
    </source>
</evidence>
<name>A0ABN0CIK7_STRVE</name>
<gene>
    <name evidence="2" type="ORF">HMPREF9425_0199</name>
</gene>
<evidence type="ECO:0000313" key="2">
    <source>
        <dbReference type="EMBL" id="EFX96860.1"/>
    </source>
</evidence>
<sequence length="122" mass="14413">MKTKSSEVILLGIFLALKEYNKRKRYLVRCSYVSHPPEYNRHQVGFYTLDELVPKDHFLRKVEETIDFSFIYDLVEDSYSSDNGRPSLDPVLLVKIPLIQCFYGIRSMRQTIKNIEVNTAYR</sequence>
<proteinExistence type="predicted"/>